<evidence type="ECO:0000256" key="4">
    <source>
        <dbReference type="SAM" id="MobiDB-lite"/>
    </source>
</evidence>
<organism evidence="6 7">
    <name type="scientific">Hyaloperonospora brassicae</name>
    <name type="common">Brassica downy mildew</name>
    <name type="synonym">Peronospora brassicae</name>
    <dbReference type="NCBI Taxonomy" id="162125"/>
    <lineage>
        <taxon>Eukaryota</taxon>
        <taxon>Sar</taxon>
        <taxon>Stramenopiles</taxon>
        <taxon>Oomycota</taxon>
        <taxon>Peronosporomycetes</taxon>
        <taxon>Peronosporales</taxon>
        <taxon>Peronosporaceae</taxon>
        <taxon>Hyaloperonospora</taxon>
    </lineage>
</organism>
<evidence type="ECO:0000313" key="7">
    <source>
        <dbReference type="Proteomes" id="UP001162031"/>
    </source>
</evidence>
<sequence length="201" mass="22904">MATDVPMGQCSECRDDALYLDRVLLEHFALRVCVACKQLATQRDGAFELLSKARAQTEYALPASSFQGLPCVTKPNPRHASFAPLRLYLRRTVAQEAHRLYRDADGLEQEKHRRRQRAFAAAAQRTKQLLARARRSEMDSVQESDCCNATQQKKQKKRATGAVGTGDSDHRHEFSVERYHKETASWTKHCACGVHVQFEKW</sequence>
<evidence type="ECO:0000256" key="3">
    <source>
        <dbReference type="ARBA" id="ARBA00023242"/>
    </source>
</evidence>
<dbReference type="GO" id="GO:0000715">
    <property type="term" value="P:nucleotide-excision repair, DNA damage recognition"/>
    <property type="evidence" value="ECO:0007669"/>
    <property type="project" value="TreeGrafter"/>
</dbReference>
<dbReference type="GO" id="GO:0000110">
    <property type="term" value="C:nucleotide-excision repair factor 1 complex"/>
    <property type="evidence" value="ECO:0007669"/>
    <property type="project" value="TreeGrafter"/>
</dbReference>
<dbReference type="GO" id="GO:0006284">
    <property type="term" value="P:base-excision repair"/>
    <property type="evidence" value="ECO:0007669"/>
    <property type="project" value="TreeGrafter"/>
</dbReference>
<keyword evidence="2" id="KW-0862">Zinc</keyword>
<keyword evidence="7" id="KW-1185">Reference proteome</keyword>
<dbReference type="Proteomes" id="UP001162031">
    <property type="component" value="Unassembled WGS sequence"/>
</dbReference>
<reference evidence="6" key="1">
    <citation type="submission" date="2022-12" db="EMBL/GenBank/DDBJ databases">
        <authorList>
            <person name="Webb A."/>
        </authorList>
    </citation>
    <scope>NUCLEOTIDE SEQUENCE</scope>
    <source>
        <strain evidence="6">Hp1</strain>
    </source>
</reference>
<evidence type="ECO:0000313" key="6">
    <source>
        <dbReference type="EMBL" id="CAI5735286.1"/>
    </source>
</evidence>
<gene>
    <name evidence="6" type="ORF">HBR001_LOCUS6440</name>
</gene>
<dbReference type="PANTHER" id="PTHR10142:SF0">
    <property type="entry name" value="DNA REPAIR PROTEIN COMPLEMENTING XP-A CELLS"/>
    <property type="match status" value="1"/>
</dbReference>
<dbReference type="InterPro" id="IPR000465">
    <property type="entry name" value="XPA/RAD14"/>
</dbReference>
<dbReference type="PANTHER" id="PTHR10142">
    <property type="entry name" value="DNA REPAIR PROTEIN COMPLEMENTING XP-A CELLS"/>
    <property type="match status" value="1"/>
</dbReference>
<dbReference type="AlphaFoldDB" id="A0AAV0UE50"/>
<comment type="caution">
    <text evidence="6">The sequence shown here is derived from an EMBL/GenBank/DDBJ whole genome shotgun (WGS) entry which is preliminary data.</text>
</comment>
<dbReference type="Pfam" id="PF05181">
    <property type="entry name" value="XPA_C"/>
    <property type="match status" value="1"/>
</dbReference>
<dbReference type="GO" id="GO:0070914">
    <property type="term" value="P:UV-damage excision repair"/>
    <property type="evidence" value="ECO:0007669"/>
    <property type="project" value="TreeGrafter"/>
</dbReference>
<evidence type="ECO:0000259" key="5">
    <source>
        <dbReference type="Pfam" id="PF05181"/>
    </source>
</evidence>
<accession>A0AAV0UE50</accession>
<dbReference type="InterPro" id="IPR037129">
    <property type="entry name" value="XPA_sf"/>
</dbReference>
<dbReference type="InterPro" id="IPR022656">
    <property type="entry name" value="XPA_C"/>
</dbReference>
<dbReference type="Gene3D" id="3.90.530.10">
    <property type="entry name" value="XPA C-terminal domain"/>
    <property type="match status" value="1"/>
</dbReference>
<name>A0AAV0UE50_HYABA</name>
<dbReference type="GO" id="GO:1901255">
    <property type="term" value="P:nucleotide-excision repair involved in interstrand cross-link repair"/>
    <property type="evidence" value="ECO:0007669"/>
    <property type="project" value="TreeGrafter"/>
</dbReference>
<dbReference type="InterPro" id="IPR009061">
    <property type="entry name" value="DNA-bd_dom_put_sf"/>
</dbReference>
<proteinExistence type="predicted"/>
<evidence type="ECO:0000256" key="1">
    <source>
        <dbReference type="ARBA" id="ARBA00004123"/>
    </source>
</evidence>
<feature type="domain" description="XPA C-terminal" evidence="5">
    <location>
        <begin position="47"/>
        <end position="92"/>
    </location>
</feature>
<feature type="region of interest" description="Disordered" evidence="4">
    <location>
        <begin position="142"/>
        <end position="169"/>
    </location>
</feature>
<dbReference type="GO" id="GO:0003684">
    <property type="term" value="F:damaged DNA binding"/>
    <property type="evidence" value="ECO:0007669"/>
    <property type="project" value="InterPro"/>
</dbReference>
<keyword evidence="3" id="KW-0539">Nucleus</keyword>
<protein>
    <recommendedName>
        <fullName evidence="5">XPA C-terminal domain-containing protein</fullName>
    </recommendedName>
</protein>
<comment type="subcellular location">
    <subcellularLocation>
        <location evidence="1">Nucleus</location>
    </subcellularLocation>
</comment>
<dbReference type="SUPFAM" id="SSF46955">
    <property type="entry name" value="Putative DNA-binding domain"/>
    <property type="match status" value="1"/>
</dbReference>
<evidence type="ECO:0000256" key="2">
    <source>
        <dbReference type="ARBA" id="ARBA00022833"/>
    </source>
</evidence>
<dbReference type="EMBL" id="CANTFL010001256">
    <property type="protein sequence ID" value="CAI5735286.1"/>
    <property type="molecule type" value="Genomic_DNA"/>
</dbReference>